<feature type="chain" id="PRO_5006036014" description="Gram-positive cocci surface proteins LPxTG domain-containing protein" evidence="3">
    <location>
        <begin position="20"/>
        <end position="127"/>
    </location>
</feature>
<feature type="compositionally biased region" description="Low complexity" evidence="1">
    <location>
        <begin position="25"/>
        <end position="45"/>
    </location>
</feature>
<evidence type="ECO:0000313" key="5">
    <source>
        <dbReference type="Proteomes" id="UP000063699"/>
    </source>
</evidence>
<dbReference type="KEGG" id="kphy:AOZ06_48525"/>
<protein>
    <recommendedName>
        <fullName evidence="6">Gram-positive cocci surface proteins LPxTG domain-containing protein</fullName>
    </recommendedName>
</protein>
<evidence type="ECO:0000256" key="2">
    <source>
        <dbReference type="SAM" id="Phobius"/>
    </source>
</evidence>
<dbReference type="Proteomes" id="UP000063699">
    <property type="component" value="Chromosome"/>
</dbReference>
<evidence type="ECO:0000313" key="4">
    <source>
        <dbReference type="EMBL" id="ALG13672.1"/>
    </source>
</evidence>
<name>A0A0N9IB48_9PSEU</name>
<organism evidence="4 5">
    <name type="scientific">Kibdelosporangium phytohabitans</name>
    <dbReference type="NCBI Taxonomy" id="860235"/>
    <lineage>
        <taxon>Bacteria</taxon>
        <taxon>Bacillati</taxon>
        <taxon>Actinomycetota</taxon>
        <taxon>Actinomycetes</taxon>
        <taxon>Pseudonocardiales</taxon>
        <taxon>Pseudonocardiaceae</taxon>
        <taxon>Kibdelosporangium</taxon>
    </lineage>
</organism>
<sequence length="127" mass="12377">MAGLVGAGVLILGAPIAMADTDGNPAPAATSAPAKEPTTAKPAPTDSRVTTSPQKPAATRSPEQLPPPGKPAVDKTGRAVKPVGAPETGGGMEESTSNTGALVIGGIALVAVASGGTAAYRRLRKQS</sequence>
<proteinExistence type="predicted"/>
<gene>
    <name evidence="4" type="ORF">AOZ06_48525</name>
</gene>
<keyword evidence="5" id="KW-1185">Reference proteome</keyword>
<evidence type="ECO:0000256" key="3">
    <source>
        <dbReference type="SAM" id="SignalP"/>
    </source>
</evidence>
<feature type="transmembrane region" description="Helical" evidence="2">
    <location>
        <begin position="100"/>
        <end position="120"/>
    </location>
</feature>
<keyword evidence="2" id="KW-1133">Transmembrane helix</keyword>
<accession>A0A0N9IB48</accession>
<dbReference type="STRING" id="860235.AOZ06_48525"/>
<feature type="signal peptide" evidence="3">
    <location>
        <begin position="1"/>
        <end position="19"/>
    </location>
</feature>
<reference evidence="4 5" key="1">
    <citation type="submission" date="2015-07" db="EMBL/GenBank/DDBJ databases">
        <title>Genome sequencing of Kibdelosporangium phytohabitans.</title>
        <authorList>
            <person name="Qin S."/>
            <person name="Xing K."/>
        </authorList>
    </citation>
    <scope>NUCLEOTIDE SEQUENCE [LARGE SCALE GENOMIC DNA]</scope>
    <source>
        <strain evidence="4 5">KLBMP1111</strain>
    </source>
</reference>
<evidence type="ECO:0008006" key="6">
    <source>
        <dbReference type="Google" id="ProtNLM"/>
    </source>
</evidence>
<dbReference type="EMBL" id="CP012752">
    <property type="protein sequence ID" value="ALG13672.1"/>
    <property type="molecule type" value="Genomic_DNA"/>
</dbReference>
<keyword evidence="2" id="KW-0472">Membrane</keyword>
<feature type="region of interest" description="Disordered" evidence="1">
    <location>
        <begin position="18"/>
        <end position="98"/>
    </location>
</feature>
<keyword evidence="3" id="KW-0732">Signal</keyword>
<keyword evidence="2" id="KW-0812">Transmembrane</keyword>
<evidence type="ECO:0000256" key="1">
    <source>
        <dbReference type="SAM" id="MobiDB-lite"/>
    </source>
</evidence>
<dbReference type="AlphaFoldDB" id="A0A0N9IB48"/>